<protein>
    <submittedName>
        <fullName evidence="3">Tetratricopeptide TPR_1 repeat-containing protein</fullName>
    </submittedName>
</protein>
<proteinExistence type="predicted"/>
<evidence type="ECO:0000256" key="1">
    <source>
        <dbReference type="SAM" id="MobiDB-lite"/>
    </source>
</evidence>
<dbReference type="InterPro" id="IPR019734">
    <property type="entry name" value="TPR_rpt"/>
</dbReference>
<dbReference type="EMBL" id="CP003620">
    <property type="protein sequence ID" value="AFZ11809.1"/>
    <property type="molecule type" value="Genomic_DNA"/>
</dbReference>
<dbReference type="KEGG" id="cep:Cri9333_0893"/>
<evidence type="ECO:0000313" key="4">
    <source>
        <dbReference type="Proteomes" id="UP000010472"/>
    </source>
</evidence>
<feature type="region of interest" description="Disordered" evidence="1">
    <location>
        <begin position="168"/>
        <end position="191"/>
    </location>
</feature>
<keyword evidence="4" id="KW-1185">Reference proteome</keyword>
<dbReference type="Pfam" id="PF13424">
    <property type="entry name" value="TPR_12"/>
    <property type="match status" value="1"/>
</dbReference>
<dbReference type="RefSeq" id="WP_015201931.1">
    <property type="nucleotide sequence ID" value="NC_019753.1"/>
</dbReference>
<dbReference type="SMART" id="SM00028">
    <property type="entry name" value="TPR"/>
    <property type="match status" value="2"/>
</dbReference>
<dbReference type="SUPFAM" id="SSF48452">
    <property type="entry name" value="TPR-like"/>
    <property type="match status" value="1"/>
</dbReference>
<reference evidence="3 4" key="1">
    <citation type="submission" date="2012-06" db="EMBL/GenBank/DDBJ databases">
        <title>Finished chromosome of genome of Crinalium epipsammum PCC 9333.</title>
        <authorList>
            <consortium name="US DOE Joint Genome Institute"/>
            <person name="Gugger M."/>
            <person name="Coursin T."/>
            <person name="Rippka R."/>
            <person name="Tandeau De Marsac N."/>
            <person name="Huntemann M."/>
            <person name="Wei C.-L."/>
            <person name="Han J."/>
            <person name="Detter J.C."/>
            <person name="Han C."/>
            <person name="Tapia R."/>
            <person name="Davenport K."/>
            <person name="Daligault H."/>
            <person name="Erkkila T."/>
            <person name="Gu W."/>
            <person name="Munk A.C.C."/>
            <person name="Teshima H."/>
            <person name="Xu Y."/>
            <person name="Chain P."/>
            <person name="Chen A."/>
            <person name="Krypides N."/>
            <person name="Mavromatis K."/>
            <person name="Markowitz V."/>
            <person name="Szeto E."/>
            <person name="Ivanova N."/>
            <person name="Mikhailova N."/>
            <person name="Ovchinnikova G."/>
            <person name="Pagani I."/>
            <person name="Pati A."/>
            <person name="Goodwin L."/>
            <person name="Peters L."/>
            <person name="Pitluck S."/>
            <person name="Woyke T."/>
            <person name="Kerfeld C."/>
        </authorList>
    </citation>
    <scope>NUCLEOTIDE SEQUENCE [LARGE SCALE GENOMIC DNA]</scope>
    <source>
        <strain evidence="3 4">PCC 9333</strain>
    </source>
</reference>
<dbReference type="PANTHER" id="PTHR10098">
    <property type="entry name" value="RAPSYN-RELATED"/>
    <property type="match status" value="1"/>
</dbReference>
<evidence type="ECO:0000256" key="2">
    <source>
        <dbReference type="SAM" id="SignalP"/>
    </source>
</evidence>
<dbReference type="Gene3D" id="1.25.40.10">
    <property type="entry name" value="Tetratricopeptide repeat domain"/>
    <property type="match status" value="1"/>
</dbReference>
<dbReference type="OrthoDB" id="438381at2"/>
<dbReference type="InterPro" id="IPR011990">
    <property type="entry name" value="TPR-like_helical_dom_sf"/>
</dbReference>
<feature type="chain" id="PRO_5003937222" evidence="2">
    <location>
        <begin position="20"/>
        <end position="199"/>
    </location>
</feature>
<gene>
    <name evidence="3" type="ORF">Cri9333_0893</name>
</gene>
<dbReference type="HOGENOM" id="CLU_1370181_0_0_3"/>
<accession>K9VW69</accession>
<dbReference type="PANTHER" id="PTHR10098:SF108">
    <property type="entry name" value="TETRATRICOPEPTIDE REPEAT PROTEIN 28"/>
    <property type="match status" value="1"/>
</dbReference>
<organism evidence="3 4">
    <name type="scientific">Crinalium epipsammum PCC 9333</name>
    <dbReference type="NCBI Taxonomy" id="1173022"/>
    <lineage>
        <taxon>Bacteria</taxon>
        <taxon>Bacillati</taxon>
        <taxon>Cyanobacteriota</taxon>
        <taxon>Cyanophyceae</taxon>
        <taxon>Gomontiellales</taxon>
        <taxon>Gomontiellaceae</taxon>
        <taxon>Crinalium</taxon>
    </lineage>
</organism>
<feature type="signal peptide" evidence="2">
    <location>
        <begin position="1"/>
        <end position="19"/>
    </location>
</feature>
<name>K9VW69_9CYAN</name>
<dbReference type="Proteomes" id="UP000010472">
    <property type="component" value="Chromosome"/>
</dbReference>
<evidence type="ECO:0000313" key="3">
    <source>
        <dbReference type="EMBL" id="AFZ11809.1"/>
    </source>
</evidence>
<dbReference type="STRING" id="1173022.Cri9333_0893"/>
<dbReference type="eggNOG" id="COG0457">
    <property type="taxonomic scope" value="Bacteria"/>
</dbReference>
<dbReference type="AlphaFoldDB" id="K9VW69"/>
<keyword evidence="2" id="KW-0732">Signal</keyword>
<sequence>MRSQTKFLSFLIFSLVVTASYTLPAAANSSGDTNFIGGSNNAIQNQPLQATQLFKQGVEQYRSHQYQDALNTYQQVLKIYREVGDEAGESRTLHNLGIISFYLKEPAQAIELLQQSLNIREKINDKVGTARSLDNIRKIKMLQTQTMVSPSSEISLIFDEDDKPALRSLDSSTGDKNIIPESNDPVTPPSDEKEVLFIW</sequence>